<gene>
    <name evidence="1" type="ORF">SCP_1005530</name>
</gene>
<reference evidence="1 2" key="1">
    <citation type="journal article" date="2018" name="Sci. Rep.">
        <title>Genome sequence of the cauliflower mushroom Sparassis crispa (Hanabiratake) and its association with beneficial usage.</title>
        <authorList>
            <person name="Kiyama R."/>
            <person name="Furutani Y."/>
            <person name="Kawaguchi K."/>
            <person name="Nakanishi T."/>
        </authorList>
    </citation>
    <scope>NUCLEOTIDE SEQUENCE [LARGE SCALE GENOMIC DNA]</scope>
</reference>
<sequence length="321" mass="36819">MVKNDIQVKEELVEQILGTLDEGNVKHDWLEGLLYARYGFINNPRYEEVTKKVLEPKHVMGALAEKQYRFEVEEMGHGIIHFVSSLANAQVPEEQWDLCEKNPAYVLEIHKPMFRVQRYKFADNSWGYALTPVKTRLIRSWQIVVRDAMAVIQCVRCEWGPSLEELAAEYVRIGIPFQTLMSVAMDRVQWRDTGLCPSVPRRSKDFKATQEEYDIYVHRRDQLLSQPRARAAALAGGILWRLSREALEHRRDVPLGPSKEVTSYYGPTAGEQSGTLDDTLTEDEIKILHGMYYVETGESAVTLCQTSYYLISIQVMVAGTK</sequence>
<dbReference type="RefSeq" id="XP_027618218.1">
    <property type="nucleotide sequence ID" value="XM_027762417.1"/>
</dbReference>
<name>A0A401GYR7_9APHY</name>
<evidence type="ECO:0000313" key="2">
    <source>
        <dbReference type="Proteomes" id="UP000287166"/>
    </source>
</evidence>
<dbReference type="Proteomes" id="UP000287166">
    <property type="component" value="Unassembled WGS sequence"/>
</dbReference>
<comment type="caution">
    <text evidence="1">The sequence shown here is derived from an EMBL/GenBank/DDBJ whole genome shotgun (WGS) entry which is preliminary data.</text>
</comment>
<dbReference type="InParanoid" id="A0A401GYR7"/>
<dbReference type="OrthoDB" id="3270336at2759"/>
<organism evidence="1 2">
    <name type="scientific">Sparassis crispa</name>
    <dbReference type="NCBI Taxonomy" id="139825"/>
    <lineage>
        <taxon>Eukaryota</taxon>
        <taxon>Fungi</taxon>
        <taxon>Dikarya</taxon>
        <taxon>Basidiomycota</taxon>
        <taxon>Agaricomycotina</taxon>
        <taxon>Agaricomycetes</taxon>
        <taxon>Polyporales</taxon>
        <taxon>Sparassidaceae</taxon>
        <taxon>Sparassis</taxon>
    </lineage>
</organism>
<keyword evidence="2" id="KW-1185">Reference proteome</keyword>
<dbReference type="AlphaFoldDB" id="A0A401GYR7"/>
<proteinExistence type="predicted"/>
<dbReference type="EMBL" id="BFAD01000010">
    <property type="protein sequence ID" value="GBE87305.1"/>
    <property type="molecule type" value="Genomic_DNA"/>
</dbReference>
<dbReference type="STRING" id="139825.A0A401GYR7"/>
<dbReference type="GeneID" id="38784222"/>
<protein>
    <submittedName>
        <fullName evidence="1">Uncharacterized protein</fullName>
    </submittedName>
</protein>
<evidence type="ECO:0000313" key="1">
    <source>
        <dbReference type="EMBL" id="GBE87305.1"/>
    </source>
</evidence>
<accession>A0A401GYR7</accession>